<dbReference type="OrthoDB" id="9806302at2"/>
<keyword evidence="9 13" id="KW-1133">Transmembrane helix</keyword>
<evidence type="ECO:0000313" key="14">
    <source>
        <dbReference type="EMBL" id="AZP04734.1"/>
    </source>
</evidence>
<evidence type="ECO:0000313" key="15">
    <source>
        <dbReference type="Proteomes" id="UP000273326"/>
    </source>
</evidence>
<keyword evidence="6" id="KW-0050">Antiport</keyword>
<dbReference type="Pfam" id="PF01554">
    <property type="entry name" value="MatE"/>
    <property type="match status" value="2"/>
</dbReference>
<evidence type="ECO:0000256" key="6">
    <source>
        <dbReference type="ARBA" id="ARBA00022449"/>
    </source>
</evidence>
<dbReference type="GO" id="GO:0042910">
    <property type="term" value="F:xenobiotic transmembrane transporter activity"/>
    <property type="evidence" value="ECO:0007669"/>
    <property type="project" value="InterPro"/>
</dbReference>
<proteinExistence type="inferred from homology"/>
<keyword evidence="10" id="KW-0406">Ion transport</keyword>
<feature type="transmembrane region" description="Helical" evidence="13">
    <location>
        <begin position="295"/>
        <end position="314"/>
    </location>
</feature>
<dbReference type="CDD" id="cd13137">
    <property type="entry name" value="MATE_NorM_like"/>
    <property type="match status" value="1"/>
</dbReference>
<keyword evidence="7" id="KW-1003">Cell membrane</keyword>
<reference evidence="15" key="1">
    <citation type="submission" date="2018-12" db="EMBL/GenBank/DDBJ databases">
        <title>Complete genome sequencing of Jeotgalibaca sp. H21T32.</title>
        <authorList>
            <person name="Bae J.-W."/>
            <person name="Lee S.-Y."/>
        </authorList>
    </citation>
    <scope>NUCLEOTIDE SEQUENCE [LARGE SCALE GENOMIC DNA]</scope>
    <source>
        <strain evidence="15">H21T32</strain>
    </source>
</reference>
<feature type="transmembrane region" description="Helical" evidence="13">
    <location>
        <begin position="179"/>
        <end position="199"/>
    </location>
</feature>
<evidence type="ECO:0000256" key="11">
    <source>
        <dbReference type="ARBA" id="ARBA00023136"/>
    </source>
</evidence>
<evidence type="ECO:0000256" key="8">
    <source>
        <dbReference type="ARBA" id="ARBA00022692"/>
    </source>
</evidence>
<dbReference type="InterPro" id="IPR050222">
    <property type="entry name" value="MATE_MdtK"/>
</dbReference>
<evidence type="ECO:0000256" key="5">
    <source>
        <dbReference type="ARBA" id="ARBA00022448"/>
    </source>
</evidence>
<keyword evidence="11 13" id="KW-0472">Membrane</keyword>
<evidence type="ECO:0000256" key="13">
    <source>
        <dbReference type="SAM" id="Phobius"/>
    </source>
</evidence>
<keyword evidence="15" id="KW-1185">Reference proteome</keyword>
<feature type="transmembrane region" description="Helical" evidence="13">
    <location>
        <begin position="265"/>
        <end position="289"/>
    </location>
</feature>
<keyword evidence="5" id="KW-0813">Transport</keyword>
<feature type="transmembrane region" description="Helical" evidence="13">
    <location>
        <begin position="146"/>
        <end position="167"/>
    </location>
</feature>
<dbReference type="InterPro" id="IPR048279">
    <property type="entry name" value="MdtK-like"/>
</dbReference>
<dbReference type="RefSeq" id="WP_126110434.1">
    <property type="nucleotide sequence ID" value="NZ_CP034465.1"/>
</dbReference>
<dbReference type="PANTHER" id="PTHR43298:SF2">
    <property type="entry name" value="FMN_FAD EXPORTER YEEO-RELATED"/>
    <property type="match status" value="1"/>
</dbReference>
<gene>
    <name evidence="14" type="ORF">EJN90_08850</name>
</gene>
<evidence type="ECO:0000256" key="2">
    <source>
        <dbReference type="ARBA" id="ARBA00004651"/>
    </source>
</evidence>
<evidence type="ECO:0000256" key="10">
    <source>
        <dbReference type="ARBA" id="ARBA00023065"/>
    </source>
</evidence>
<evidence type="ECO:0000256" key="3">
    <source>
        <dbReference type="ARBA" id="ARBA00010199"/>
    </source>
</evidence>
<evidence type="ECO:0000256" key="7">
    <source>
        <dbReference type="ARBA" id="ARBA00022475"/>
    </source>
</evidence>
<organism evidence="14 15">
    <name type="scientific">Jeotgalibaca ciconiae</name>
    <dbReference type="NCBI Taxonomy" id="2496265"/>
    <lineage>
        <taxon>Bacteria</taxon>
        <taxon>Bacillati</taxon>
        <taxon>Bacillota</taxon>
        <taxon>Bacilli</taxon>
        <taxon>Lactobacillales</taxon>
        <taxon>Carnobacteriaceae</taxon>
        <taxon>Jeotgalibaca</taxon>
    </lineage>
</organism>
<dbReference type="GO" id="GO:0015297">
    <property type="term" value="F:antiporter activity"/>
    <property type="evidence" value="ECO:0007669"/>
    <property type="project" value="UniProtKB-KW"/>
</dbReference>
<feature type="transmembrane region" description="Helical" evidence="13">
    <location>
        <begin position="205"/>
        <end position="224"/>
    </location>
</feature>
<comment type="subcellular location">
    <subcellularLocation>
        <location evidence="2">Cell membrane</location>
        <topology evidence="2">Multi-pass membrane protein</topology>
    </subcellularLocation>
</comment>
<dbReference type="PANTHER" id="PTHR43298">
    <property type="entry name" value="MULTIDRUG RESISTANCE PROTEIN NORM-RELATED"/>
    <property type="match status" value="1"/>
</dbReference>
<feature type="transmembrane region" description="Helical" evidence="13">
    <location>
        <begin position="106"/>
        <end position="126"/>
    </location>
</feature>
<dbReference type="Proteomes" id="UP000273326">
    <property type="component" value="Chromosome"/>
</dbReference>
<protein>
    <recommendedName>
        <fullName evidence="4">Probable multidrug resistance protein NorM</fullName>
    </recommendedName>
    <alternativeName>
        <fullName evidence="12">Multidrug-efflux transporter</fullName>
    </alternativeName>
</protein>
<feature type="transmembrane region" description="Helical" evidence="13">
    <location>
        <begin position="428"/>
        <end position="447"/>
    </location>
</feature>
<sequence length="462" mass="49970">MSSDSDIKRKKFKFKKPVYNDIMNIAWPVLIELVLSSVFGMIDMMMLGNIPDAGYAASAVASVGVTNQPLLLGLAVVQALNVGGTAIVARYYGAGKKHKMENVTKHVMIISMVFAVPIALFGFLFAEQIMAFMGAEAATIEIGKNYFRVICISYLFQSYNFGITGALRGIGETKVPMGINIRTNFLNVLGNAILIYGLLGLPKLGIVGAAISTAFANFVASVLMTRYLMSGKSELDFSFKNKFNFSKRTIGNLIRIGFPSAIEQLVMRVGIIMFVQVVSGLGTVIFAAHQIGMNILSLTFVIGQAFGISASSLVGKSLGAESPDDAEKYAHHSSLLGSWAGFGLGVALFFGAEFLVSLYSRDPAIVESASSALRMVAIIQPFQANQLIVAGSLRGAGDTRFPLISTFIGVLGIRVVLANVFIRVFALGLTGAWLAIIIDQFVRWVLIQFRFRSGKWKNIEFV</sequence>
<comment type="function">
    <text evidence="1">Multidrug efflux pump.</text>
</comment>
<dbReference type="AlphaFoldDB" id="A0A3Q9BKV8"/>
<dbReference type="EMBL" id="CP034465">
    <property type="protein sequence ID" value="AZP04734.1"/>
    <property type="molecule type" value="Genomic_DNA"/>
</dbReference>
<evidence type="ECO:0000256" key="12">
    <source>
        <dbReference type="ARBA" id="ARBA00031636"/>
    </source>
</evidence>
<evidence type="ECO:0000256" key="4">
    <source>
        <dbReference type="ARBA" id="ARBA00020268"/>
    </source>
</evidence>
<keyword evidence="8 13" id="KW-0812">Transmembrane</keyword>
<dbReference type="GO" id="GO:0005886">
    <property type="term" value="C:plasma membrane"/>
    <property type="evidence" value="ECO:0007669"/>
    <property type="project" value="UniProtKB-SubCell"/>
</dbReference>
<comment type="similarity">
    <text evidence="3">Belongs to the multi antimicrobial extrusion (MATE) (TC 2.A.66.1) family.</text>
</comment>
<evidence type="ECO:0000256" key="9">
    <source>
        <dbReference type="ARBA" id="ARBA00022989"/>
    </source>
</evidence>
<dbReference type="InterPro" id="IPR002528">
    <property type="entry name" value="MATE_fam"/>
</dbReference>
<accession>A0A3Q9BKV8</accession>
<dbReference type="KEGG" id="jeh:EJN90_08850"/>
<feature type="transmembrane region" description="Helical" evidence="13">
    <location>
        <begin position="335"/>
        <end position="359"/>
    </location>
</feature>
<evidence type="ECO:0000256" key="1">
    <source>
        <dbReference type="ARBA" id="ARBA00003408"/>
    </source>
</evidence>
<dbReference type="NCBIfam" id="TIGR00797">
    <property type="entry name" value="matE"/>
    <property type="match status" value="1"/>
</dbReference>
<dbReference type="GO" id="GO:0006811">
    <property type="term" value="P:monoatomic ion transport"/>
    <property type="evidence" value="ECO:0007669"/>
    <property type="project" value="UniProtKB-KW"/>
</dbReference>
<name>A0A3Q9BKV8_9LACT</name>
<feature type="transmembrane region" description="Helical" evidence="13">
    <location>
        <begin position="70"/>
        <end position="94"/>
    </location>
</feature>
<feature type="transmembrane region" description="Helical" evidence="13">
    <location>
        <begin position="21"/>
        <end position="42"/>
    </location>
</feature>
<dbReference type="PIRSF" id="PIRSF006603">
    <property type="entry name" value="DinF"/>
    <property type="match status" value="1"/>
</dbReference>
<feature type="transmembrane region" description="Helical" evidence="13">
    <location>
        <begin position="401"/>
        <end position="422"/>
    </location>
</feature>